<gene>
    <name evidence="1" type="ORF">TrRE_jg686</name>
</gene>
<evidence type="ECO:0000313" key="1">
    <source>
        <dbReference type="EMBL" id="GMH70884.1"/>
    </source>
</evidence>
<accession>A0A9W7AM76</accession>
<dbReference type="EMBL" id="BRXZ01002822">
    <property type="protein sequence ID" value="GMH70884.1"/>
    <property type="molecule type" value="Genomic_DNA"/>
</dbReference>
<comment type="caution">
    <text evidence="1">The sequence shown here is derived from an EMBL/GenBank/DDBJ whole genome shotgun (WGS) entry which is preliminary data.</text>
</comment>
<organism evidence="1 2">
    <name type="scientific">Triparma retinervis</name>
    <dbReference type="NCBI Taxonomy" id="2557542"/>
    <lineage>
        <taxon>Eukaryota</taxon>
        <taxon>Sar</taxon>
        <taxon>Stramenopiles</taxon>
        <taxon>Ochrophyta</taxon>
        <taxon>Bolidophyceae</taxon>
        <taxon>Parmales</taxon>
        <taxon>Triparmaceae</taxon>
        <taxon>Triparma</taxon>
    </lineage>
</organism>
<protein>
    <submittedName>
        <fullName evidence="1">Uncharacterized protein</fullName>
    </submittedName>
</protein>
<evidence type="ECO:0000313" key="2">
    <source>
        <dbReference type="Proteomes" id="UP001165082"/>
    </source>
</evidence>
<dbReference type="AlphaFoldDB" id="A0A9W7AM76"/>
<keyword evidence="2" id="KW-1185">Reference proteome</keyword>
<reference evidence="1" key="1">
    <citation type="submission" date="2022-07" db="EMBL/GenBank/DDBJ databases">
        <title>Genome analysis of Parmales, a sister group of diatoms, reveals the evolutionary specialization of diatoms from phago-mixotrophs to photoautotrophs.</title>
        <authorList>
            <person name="Ban H."/>
            <person name="Sato S."/>
            <person name="Yoshikawa S."/>
            <person name="Kazumasa Y."/>
            <person name="Nakamura Y."/>
            <person name="Ichinomiya M."/>
            <person name="Saitoh K."/>
            <person name="Sato N."/>
            <person name="Blanc-Mathieu R."/>
            <person name="Endo H."/>
            <person name="Kuwata A."/>
            <person name="Ogata H."/>
        </authorList>
    </citation>
    <scope>NUCLEOTIDE SEQUENCE</scope>
</reference>
<name>A0A9W7AM76_9STRA</name>
<feature type="non-terminal residue" evidence="1">
    <location>
        <position position="178"/>
    </location>
</feature>
<dbReference type="Proteomes" id="UP001165082">
    <property type="component" value="Unassembled WGS sequence"/>
</dbReference>
<sequence>MCRGKDSGGRPVISELSVDGVKVDFGVYMDPTYSLPANSKYKMFVHPCCALLRKGVNKYAWLEAVRGMLGQIGDESARLGVFRRMWKEGINMGWDGKGGEGRMNVSFDELWGLMKSLGQKGGEGLAICWNDVFEVENLVEDALKKGMGEAFLRELEGARKREVWKVVKEDEETGLVMG</sequence>
<proteinExistence type="predicted"/>